<proteinExistence type="predicted"/>
<dbReference type="Proteomes" id="UP000708208">
    <property type="component" value="Unassembled WGS sequence"/>
</dbReference>
<keyword evidence="2" id="KW-1185">Reference proteome</keyword>
<dbReference type="AlphaFoldDB" id="A0A8J2NXG7"/>
<sequence>MKYVYALQEPSSSANQICFDAFVSPEQLSDTGDVIEDEFWDVSSLSSFDDLPQLQLSDDGSISADSNEFAPDYSNIEPSSSGIPLCDGLQITKRESLQLVSALAKKANLSRSSIDDLLRLLKLHLPVGVKYPKSSYKLQKALKCVQIPSKRYIYCKTCERDISNMTCEECDKVFEKKHIRTAGNYFILYDLISQFSLLLSN</sequence>
<accession>A0A8J2NXG7</accession>
<comment type="caution">
    <text evidence="1">The sequence shown here is derived from an EMBL/GenBank/DDBJ whole genome shotgun (WGS) entry which is preliminary data.</text>
</comment>
<name>A0A8J2NXG7_9HEXA</name>
<protein>
    <submittedName>
        <fullName evidence="1">Uncharacterized protein</fullName>
    </submittedName>
</protein>
<evidence type="ECO:0000313" key="2">
    <source>
        <dbReference type="Proteomes" id="UP000708208"/>
    </source>
</evidence>
<reference evidence="1" key="1">
    <citation type="submission" date="2021-06" db="EMBL/GenBank/DDBJ databases">
        <authorList>
            <person name="Hodson N. C."/>
            <person name="Mongue J. A."/>
            <person name="Jaron S. K."/>
        </authorList>
    </citation>
    <scope>NUCLEOTIDE SEQUENCE</scope>
</reference>
<feature type="non-terminal residue" evidence="1">
    <location>
        <position position="1"/>
    </location>
</feature>
<gene>
    <name evidence="1" type="ORF">AFUS01_LOCUS18770</name>
</gene>
<organism evidence="1 2">
    <name type="scientific">Allacma fusca</name>
    <dbReference type="NCBI Taxonomy" id="39272"/>
    <lineage>
        <taxon>Eukaryota</taxon>
        <taxon>Metazoa</taxon>
        <taxon>Ecdysozoa</taxon>
        <taxon>Arthropoda</taxon>
        <taxon>Hexapoda</taxon>
        <taxon>Collembola</taxon>
        <taxon>Symphypleona</taxon>
        <taxon>Sminthuridae</taxon>
        <taxon>Allacma</taxon>
    </lineage>
</organism>
<evidence type="ECO:0000313" key="1">
    <source>
        <dbReference type="EMBL" id="CAG7730098.1"/>
    </source>
</evidence>
<dbReference type="EMBL" id="CAJVCH010188924">
    <property type="protein sequence ID" value="CAG7730098.1"/>
    <property type="molecule type" value="Genomic_DNA"/>
</dbReference>